<accession>Q2IQ72</accession>
<feature type="domain" description="Nudix hydrolase" evidence="2">
    <location>
        <begin position="8"/>
        <end position="143"/>
    </location>
</feature>
<dbReference type="Gene3D" id="3.90.79.10">
    <property type="entry name" value="Nucleoside Triphosphate Pyrophosphohydrolase"/>
    <property type="match status" value="1"/>
</dbReference>
<dbReference type="GO" id="GO:0016787">
    <property type="term" value="F:hydrolase activity"/>
    <property type="evidence" value="ECO:0007669"/>
    <property type="project" value="UniProtKB-KW"/>
</dbReference>
<dbReference type="PROSITE" id="PS00893">
    <property type="entry name" value="NUDIX_BOX"/>
    <property type="match status" value="1"/>
</dbReference>
<dbReference type="eggNOG" id="COG1051">
    <property type="taxonomic scope" value="Bacteria"/>
</dbReference>
<dbReference type="HOGENOM" id="CLU_1793799_0_0_7"/>
<evidence type="ECO:0000256" key="1">
    <source>
        <dbReference type="ARBA" id="ARBA00022801"/>
    </source>
</evidence>
<evidence type="ECO:0000313" key="4">
    <source>
        <dbReference type="Proteomes" id="UP000001935"/>
    </source>
</evidence>
<evidence type="ECO:0000313" key="3">
    <source>
        <dbReference type="EMBL" id="ABC80956.1"/>
    </source>
</evidence>
<sequence length="147" mass="15603">MAYCAPMSERRAFSTSVFCRHGGAVLLIRHRRLGTWLPVGGELEPGETPLEGAVRELREETGLAGRFPAGLGVDGSPPGLIGYEEHPAGSKGLHLNFAFVADVPGRELAACDEWDAARWVTRGELASLECPANVRQLAALALDAPAA</sequence>
<dbReference type="SUPFAM" id="SSF55811">
    <property type="entry name" value="Nudix"/>
    <property type="match status" value="1"/>
</dbReference>
<evidence type="ECO:0000259" key="2">
    <source>
        <dbReference type="PROSITE" id="PS51462"/>
    </source>
</evidence>
<dbReference type="Proteomes" id="UP000001935">
    <property type="component" value="Chromosome"/>
</dbReference>
<dbReference type="AlphaFoldDB" id="Q2IQ72"/>
<dbReference type="PANTHER" id="PTHR43736">
    <property type="entry name" value="ADP-RIBOSE PYROPHOSPHATASE"/>
    <property type="match status" value="1"/>
</dbReference>
<dbReference type="PROSITE" id="PS51462">
    <property type="entry name" value="NUDIX"/>
    <property type="match status" value="1"/>
</dbReference>
<reference evidence="3" key="1">
    <citation type="submission" date="2006-01" db="EMBL/GenBank/DDBJ databases">
        <title>Complete sequence of Anaeromyxobacter dehalogenans 2CP-C.</title>
        <authorList>
            <consortium name="US DOE Joint Genome Institute"/>
            <person name="Copeland A."/>
            <person name="Lucas S."/>
            <person name="Lapidus A."/>
            <person name="Barry K."/>
            <person name="Detter J.C."/>
            <person name="Glavina T."/>
            <person name="Hammon N."/>
            <person name="Israni S."/>
            <person name="Pitluck S."/>
            <person name="Brettin T."/>
            <person name="Bruce D."/>
            <person name="Han C."/>
            <person name="Tapia R."/>
            <person name="Gilna P."/>
            <person name="Kiss H."/>
            <person name="Schmutz J."/>
            <person name="Larimer F."/>
            <person name="Land M."/>
            <person name="Kyrpides N."/>
            <person name="Anderson I."/>
            <person name="Sanford R.A."/>
            <person name="Ritalahti K.M."/>
            <person name="Thomas H.S."/>
            <person name="Kirby J.R."/>
            <person name="Zhulin I.B."/>
            <person name="Loeffler F.E."/>
            <person name="Richardson P."/>
        </authorList>
    </citation>
    <scope>NUCLEOTIDE SEQUENCE</scope>
    <source>
        <strain evidence="3">2CP-C</strain>
    </source>
</reference>
<name>Q2IQ72_ANADE</name>
<proteinExistence type="predicted"/>
<dbReference type="STRING" id="290397.Adeh_1182"/>
<dbReference type="CDD" id="cd03674">
    <property type="entry name" value="NUDIX_Hydrolase"/>
    <property type="match status" value="1"/>
</dbReference>
<dbReference type="Pfam" id="PF00293">
    <property type="entry name" value="NUDIX"/>
    <property type="match status" value="1"/>
</dbReference>
<dbReference type="InterPro" id="IPR000086">
    <property type="entry name" value="NUDIX_hydrolase_dom"/>
</dbReference>
<gene>
    <name evidence="3" type="ordered locus">Adeh_1182</name>
</gene>
<dbReference type="InterPro" id="IPR015797">
    <property type="entry name" value="NUDIX_hydrolase-like_dom_sf"/>
</dbReference>
<dbReference type="EMBL" id="CP000251">
    <property type="protein sequence ID" value="ABC80956.1"/>
    <property type="molecule type" value="Genomic_DNA"/>
</dbReference>
<protein>
    <submittedName>
        <fullName evidence="3">NUDIX hydrolase</fullName>
    </submittedName>
</protein>
<organism evidence="3 4">
    <name type="scientific">Anaeromyxobacter dehalogenans (strain 2CP-C)</name>
    <dbReference type="NCBI Taxonomy" id="290397"/>
    <lineage>
        <taxon>Bacteria</taxon>
        <taxon>Pseudomonadati</taxon>
        <taxon>Myxococcota</taxon>
        <taxon>Myxococcia</taxon>
        <taxon>Myxococcales</taxon>
        <taxon>Cystobacterineae</taxon>
        <taxon>Anaeromyxobacteraceae</taxon>
        <taxon>Anaeromyxobacter</taxon>
    </lineage>
</organism>
<dbReference type="KEGG" id="ade:Adeh_1182"/>
<dbReference type="PANTHER" id="PTHR43736:SF1">
    <property type="entry name" value="DIHYDRONEOPTERIN TRIPHOSPHATE DIPHOSPHATASE"/>
    <property type="match status" value="1"/>
</dbReference>
<keyword evidence="1 3" id="KW-0378">Hydrolase</keyword>
<dbReference type="InterPro" id="IPR020084">
    <property type="entry name" value="NUDIX_hydrolase_CS"/>
</dbReference>